<proteinExistence type="predicted"/>
<sequence>MAEPVAQVARKAAEGKRGGGDRPARHTRS</sequence>
<keyword evidence="3" id="KW-1185">Reference proteome</keyword>
<accession>A0ABQ4TTU6</accession>
<evidence type="ECO:0000313" key="3">
    <source>
        <dbReference type="Proteomes" id="UP001055057"/>
    </source>
</evidence>
<feature type="compositionally biased region" description="Basic and acidic residues" evidence="1">
    <location>
        <begin position="11"/>
        <end position="29"/>
    </location>
</feature>
<organism evidence="2 3">
    <name type="scientific">Methylobacterium trifolii</name>
    <dbReference type="NCBI Taxonomy" id="1003092"/>
    <lineage>
        <taxon>Bacteria</taxon>
        <taxon>Pseudomonadati</taxon>
        <taxon>Pseudomonadota</taxon>
        <taxon>Alphaproteobacteria</taxon>
        <taxon>Hyphomicrobiales</taxon>
        <taxon>Methylobacteriaceae</taxon>
        <taxon>Methylobacterium</taxon>
    </lineage>
</organism>
<name>A0ABQ4TTU6_9HYPH</name>
<dbReference type="Proteomes" id="UP001055057">
    <property type="component" value="Unassembled WGS sequence"/>
</dbReference>
<evidence type="ECO:0000256" key="1">
    <source>
        <dbReference type="SAM" id="MobiDB-lite"/>
    </source>
</evidence>
<protein>
    <submittedName>
        <fullName evidence="2">Uncharacterized protein</fullName>
    </submittedName>
</protein>
<reference evidence="2" key="2">
    <citation type="submission" date="2021-08" db="EMBL/GenBank/DDBJ databases">
        <authorList>
            <person name="Tani A."/>
            <person name="Ola A."/>
            <person name="Ogura Y."/>
            <person name="Katsura K."/>
            <person name="Hayashi T."/>
        </authorList>
    </citation>
    <scope>NUCLEOTIDE SEQUENCE</scope>
    <source>
        <strain evidence="2">DSM 23632</strain>
    </source>
</reference>
<gene>
    <name evidence="2" type="ORF">MPOCJGCO_0824</name>
</gene>
<dbReference type="EMBL" id="BPRB01000049">
    <property type="protein sequence ID" value="GJE58741.1"/>
    <property type="molecule type" value="Genomic_DNA"/>
</dbReference>
<comment type="caution">
    <text evidence="2">The sequence shown here is derived from an EMBL/GenBank/DDBJ whole genome shotgun (WGS) entry which is preliminary data.</text>
</comment>
<feature type="region of interest" description="Disordered" evidence="1">
    <location>
        <begin position="1"/>
        <end position="29"/>
    </location>
</feature>
<reference evidence="2" key="1">
    <citation type="journal article" date="2021" name="Front. Microbiol.">
        <title>Comprehensive Comparative Genomics and Phenotyping of Methylobacterium Species.</title>
        <authorList>
            <person name="Alessa O."/>
            <person name="Ogura Y."/>
            <person name="Fujitani Y."/>
            <person name="Takami H."/>
            <person name="Hayashi T."/>
            <person name="Sahin N."/>
            <person name="Tani A."/>
        </authorList>
    </citation>
    <scope>NUCLEOTIDE SEQUENCE</scope>
    <source>
        <strain evidence="2">DSM 23632</strain>
    </source>
</reference>
<evidence type="ECO:0000313" key="2">
    <source>
        <dbReference type="EMBL" id="GJE58741.1"/>
    </source>
</evidence>